<dbReference type="Pfam" id="PF10018">
    <property type="entry name" value="Med4"/>
    <property type="match status" value="1"/>
</dbReference>
<dbReference type="PANTHER" id="PTHR13208">
    <property type="entry name" value="MEDIATOR OF RNA POLYMERASE II TRANSCRIPTION SUBUNIT 4"/>
    <property type="match status" value="1"/>
</dbReference>
<dbReference type="GO" id="GO:0006357">
    <property type="term" value="P:regulation of transcription by RNA polymerase II"/>
    <property type="evidence" value="ECO:0007669"/>
    <property type="project" value="InterPro"/>
</dbReference>
<dbReference type="GO" id="GO:0070847">
    <property type="term" value="C:core mediator complex"/>
    <property type="evidence" value="ECO:0007669"/>
    <property type="project" value="TreeGrafter"/>
</dbReference>
<reference evidence="11" key="2">
    <citation type="submission" date="2023-11" db="UniProtKB">
        <authorList>
            <consortium name="WormBaseParasite"/>
        </authorList>
    </citation>
    <scope>IDENTIFICATION</scope>
</reference>
<evidence type="ECO:0000256" key="4">
    <source>
        <dbReference type="ARBA" id="ARBA00023015"/>
    </source>
</evidence>
<dbReference type="AlphaFoldDB" id="A0AA85K738"/>
<feature type="compositionally biased region" description="Polar residues" evidence="9">
    <location>
        <begin position="208"/>
        <end position="218"/>
    </location>
</feature>
<feature type="region of interest" description="Disordered" evidence="9">
    <location>
        <begin position="83"/>
        <end position="121"/>
    </location>
</feature>
<dbReference type="WBParaSite" id="TREG1_70280.1">
    <property type="protein sequence ID" value="TREG1_70280.1"/>
    <property type="gene ID" value="TREG1_70280"/>
</dbReference>
<dbReference type="PANTHER" id="PTHR13208:SF2">
    <property type="entry name" value="MEDIATOR OF RNA POLYMERASE II TRANSCRIPTION SUBUNIT 4"/>
    <property type="match status" value="1"/>
</dbReference>
<keyword evidence="6 8" id="KW-0539">Nucleus</keyword>
<dbReference type="Proteomes" id="UP000050795">
    <property type="component" value="Unassembled WGS sequence"/>
</dbReference>
<feature type="compositionally biased region" description="Low complexity" evidence="9">
    <location>
        <begin position="285"/>
        <end position="302"/>
    </location>
</feature>
<sequence>MSNAVKNPIDVEELIRFSHRISATHGVIAPDNWTQGDPRRPYPNKEEIRRGYLGHIDDAGNFRQSLWDALSETAAAAASISVSSTPSTSSNSGANNSSSQNVGLSQTPVYHSNQPQSSVLPSVTCSPNMILPGVNMVSSPISISQAGTSATWAASNVNPVAGTSDLTAPQAPSSRPPSTSLAAMLTGANVMEPHSRNMTLPPPPLKPVSNQAQASQPVSFRPNGAPPRQPSTNTGIRQTFPTSPASSGSQQMHYSLGDTHPGSMQSTKLSRPHTKRPHQKRPGTEYSELSSNSSSDSTSGEE</sequence>
<comment type="similarity">
    <text evidence="2 8">Belongs to the Mediator complex subunit 4 family.</text>
</comment>
<feature type="compositionally biased region" description="Basic residues" evidence="9">
    <location>
        <begin position="270"/>
        <end position="281"/>
    </location>
</feature>
<comment type="function">
    <text evidence="8">Component of the Mediator complex, a coactivator involved in the regulated transcription of nearly all RNA polymerase II-dependent genes. Mediator functions as a bridge to convey information from gene-specific regulatory proteins to the basal RNA polymerase II transcription machinery. Mediator is recruited to promoters by direct interactions with regulatory proteins and serves as a scaffold for the assembly of a functional preinitiation complex with RNA polymerase II and the general transcription factors.</text>
</comment>
<feature type="compositionally biased region" description="Polar residues" evidence="9">
    <location>
        <begin position="100"/>
        <end position="121"/>
    </location>
</feature>
<keyword evidence="10" id="KW-1185">Reference proteome</keyword>
<comment type="subcellular location">
    <subcellularLocation>
        <location evidence="1 8">Nucleus</location>
    </subcellularLocation>
</comment>
<evidence type="ECO:0000256" key="6">
    <source>
        <dbReference type="ARBA" id="ARBA00023242"/>
    </source>
</evidence>
<evidence type="ECO:0000256" key="9">
    <source>
        <dbReference type="SAM" id="MobiDB-lite"/>
    </source>
</evidence>
<protein>
    <recommendedName>
        <fullName evidence="3 8">Mediator of RNA polymerase II transcription subunit 4</fullName>
    </recommendedName>
    <alternativeName>
        <fullName evidence="7 8">Mediator complex subunit 4</fullName>
    </alternativeName>
</protein>
<evidence type="ECO:0000313" key="10">
    <source>
        <dbReference type="Proteomes" id="UP000050795"/>
    </source>
</evidence>
<dbReference type="GO" id="GO:0016592">
    <property type="term" value="C:mediator complex"/>
    <property type="evidence" value="ECO:0007669"/>
    <property type="project" value="InterPro"/>
</dbReference>
<evidence type="ECO:0000256" key="5">
    <source>
        <dbReference type="ARBA" id="ARBA00023163"/>
    </source>
</evidence>
<evidence type="ECO:0000313" key="11">
    <source>
        <dbReference type="WBParaSite" id="TREG1_70280.1"/>
    </source>
</evidence>
<feature type="compositionally biased region" description="Low complexity" evidence="9">
    <location>
        <begin position="83"/>
        <end position="99"/>
    </location>
</feature>
<evidence type="ECO:0000256" key="3">
    <source>
        <dbReference type="ARBA" id="ARBA00020629"/>
    </source>
</evidence>
<comment type="subunit">
    <text evidence="8">Component of the Mediator complex.</text>
</comment>
<feature type="compositionally biased region" description="Polar residues" evidence="9">
    <location>
        <begin position="230"/>
        <end position="253"/>
    </location>
</feature>
<evidence type="ECO:0000256" key="1">
    <source>
        <dbReference type="ARBA" id="ARBA00004123"/>
    </source>
</evidence>
<keyword evidence="4 8" id="KW-0805">Transcription regulation</keyword>
<evidence type="ECO:0000256" key="2">
    <source>
        <dbReference type="ARBA" id="ARBA00009626"/>
    </source>
</evidence>
<reference evidence="10" key="1">
    <citation type="submission" date="2022-06" db="EMBL/GenBank/DDBJ databases">
        <authorList>
            <person name="Berger JAMES D."/>
            <person name="Berger JAMES D."/>
        </authorList>
    </citation>
    <scope>NUCLEOTIDE SEQUENCE [LARGE SCALE GENOMIC DNA]</scope>
</reference>
<accession>A0AA85K738</accession>
<name>A0AA85K738_TRIRE</name>
<keyword evidence="5 8" id="KW-0804">Transcription</keyword>
<dbReference type="GO" id="GO:0003712">
    <property type="term" value="F:transcription coregulator activity"/>
    <property type="evidence" value="ECO:0007669"/>
    <property type="project" value="InterPro"/>
</dbReference>
<organism evidence="10 11">
    <name type="scientific">Trichobilharzia regenti</name>
    <name type="common">Nasal bird schistosome</name>
    <dbReference type="NCBI Taxonomy" id="157069"/>
    <lineage>
        <taxon>Eukaryota</taxon>
        <taxon>Metazoa</taxon>
        <taxon>Spiralia</taxon>
        <taxon>Lophotrochozoa</taxon>
        <taxon>Platyhelminthes</taxon>
        <taxon>Trematoda</taxon>
        <taxon>Digenea</taxon>
        <taxon>Strigeidida</taxon>
        <taxon>Schistosomatoidea</taxon>
        <taxon>Schistosomatidae</taxon>
        <taxon>Trichobilharzia</taxon>
    </lineage>
</organism>
<feature type="region of interest" description="Disordered" evidence="9">
    <location>
        <begin position="193"/>
        <end position="302"/>
    </location>
</feature>
<proteinExistence type="inferred from homology"/>
<evidence type="ECO:0000256" key="8">
    <source>
        <dbReference type="RuleBase" id="RU364141"/>
    </source>
</evidence>
<keyword evidence="8" id="KW-0010">Activator</keyword>
<gene>
    <name evidence="8" type="primary">MED4</name>
</gene>
<dbReference type="InterPro" id="IPR019258">
    <property type="entry name" value="Mediator_Med4"/>
</dbReference>
<evidence type="ECO:0000256" key="7">
    <source>
        <dbReference type="ARBA" id="ARBA00031257"/>
    </source>
</evidence>